<evidence type="ECO:0000256" key="1">
    <source>
        <dbReference type="ARBA" id="ARBA00022475"/>
    </source>
</evidence>
<evidence type="ECO:0000256" key="5">
    <source>
        <dbReference type="ARBA" id="ARBA00023288"/>
    </source>
</evidence>
<keyword evidence="4" id="KW-0564">Palmitate</keyword>
<feature type="compositionally biased region" description="Gly residues" evidence="6">
    <location>
        <begin position="48"/>
        <end position="59"/>
    </location>
</feature>
<evidence type="ECO:0000256" key="2">
    <source>
        <dbReference type="ARBA" id="ARBA00022729"/>
    </source>
</evidence>
<keyword evidence="9" id="KW-1185">Reference proteome</keyword>
<keyword evidence="1" id="KW-1003">Cell membrane</keyword>
<keyword evidence="2 7" id="KW-0732">Signal</keyword>
<dbReference type="Proteomes" id="UP001057877">
    <property type="component" value="Chromosome"/>
</dbReference>
<name>A0ABY5S832_9BACL</name>
<accession>A0ABY5S832</accession>
<feature type="region of interest" description="Disordered" evidence="6">
    <location>
        <begin position="28"/>
        <end position="64"/>
    </location>
</feature>
<evidence type="ECO:0000313" key="9">
    <source>
        <dbReference type="Proteomes" id="UP001057877"/>
    </source>
</evidence>
<keyword evidence="3" id="KW-0472">Membrane</keyword>
<dbReference type="PANTHER" id="PTHR43649">
    <property type="entry name" value="ARABINOSE-BINDING PROTEIN-RELATED"/>
    <property type="match status" value="1"/>
</dbReference>
<organism evidence="8 9">
    <name type="scientific">Paenibacillus spongiae</name>
    <dbReference type="NCBI Taxonomy" id="2909671"/>
    <lineage>
        <taxon>Bacteria</taxon>
        <taxon>Bacillati</taxon>
        <taxon>Bacillota</taxon>
        <taxon>Bacilli</taxon>
        <taxon>Bacillales</taxon>
        <taxon>Paenibacillaceae</taxon>
        <taxon>Paenibacillus</taxon>
    </lineage>
</organism>
<dbReference type="Pfam" id="PF13416">
    <property type="entry name" value="SBP_bac_8"/>
    <property type="match status" value="1"/>
</dbReference>
<dbReference type="PANTHER" id="PTHR43649:SF33">
    <property type="entry name" value="POLYGALACTURONAN_RHAMNOGALACTURONAN-BINDING PROTEIN YTCQ"/>
    <property type="match status" value="1"/>
</dbReference>
<dbReference type="RefSeq" id="WP_258386151.1">
    <property type="nucleotide sequence ID" value="NZ_CP091430.1"/>
</dbReference>
<dbReference type="InterPro" id="IPR006059">
    <property type="entry name" value="SBP"/>
</dbReference>
<dbReference type="SUPFAM" id="SSF53850">
    <property type="entry name" value="Periplasmic binding protein-like II"/>
    <property type="match status" value="1"/>
</dbReference>
<gene>
    <name evidence="8" type="ORF">L1F29_32690</name>
</gene>
<sequence length="576" mass="64482">MFRKTTVLAISLMLVLSLLLAACSSGGKNANSGGNGTGNQAETESGDKQGGNASGGAEGGAEDAVKPEDLVFPEKFPDVPKAVDYDKSYAYDDMSKNYTIDIMLSGFINQPATKDMIKEFYEKTFNVTLKFTNLSGEDLVNKTNVRFASGDAPDVVLLGDKAIAQALFKQGQLLDATEILPYMPQMMTYVTQEYKNWSTDNGNMVGIPRLPVFPDVWGNFIRQDWLKKLGMEMPKTADEVFAYAKAVTEQDPDGNGKPDTYFMGAAGAGQGFGMMAGLMDMFGHRSWNVKDDKINHPMLDGTMKSYLEFMKKLNDNKLLAPDWYTIQWEQFKAYTLQNKIGMVNYPGWNLLQEQYSASQNDVKTIENWAPVPPLSAVAGQEGLMPPGGSPGGIYVISKKAGEDPGKLKRIAHFLDAVQYPNKYYWVGNQGGGSEVWPDYTKVVQNEDGTYFYESDMAKLQNEMKPELKGMMDWQSLGYTLIWERHRYAPDVPYNEPGDKYQDIVRAYPRQTNYDMLLNLDGPTMNRLKDFTQKNEIAFVLGKRSFDDWDKYVDEWKKAGGQKLIEQAAEQLKVTAP</sequence>
<dbReference type="EMBL" id="CP091430">
    <property type="protein sequence ID" value="UVI30081.1"/>
    <property type="molecule type" value="Genomic_DNA"/>
</dbReference>
<evidence type="ECO:0000256" key="3">
    <source>
        <dbReference type="ARBA" id="ARBA00023136"/>
    </source>
</evidence>
<feature type="chain" id="PRO_5047036962" evidence="7">
    <location>
        <begin position="22"/>
        <end position="576"/>
    </location>
</feature>
<keyword evidence="5" id="KW-0449">Lipoprotein</keyword>
<dbReference type="PROSITE" id="PS51257">
    <property type="entry name" value="PROKAR_LIPOPROTEIN"/>
    <property type="match status" value="1"/>
</dbReference>
<evidence type="ECO:0000256" key="6">
    <source>
        <dbReference type="SAM" id="MobiDB-lite"/>
    </source>
</evidence>
<evidence type="ECO:0000313" key="8">
    <source>
        <dbReference type="EMBL" id="UVI30081.1"/>
    </source>
</evidence>
<dbReference type="Gene3D" id="3.40.190.10">
    <property type="entry name" value="Periplasmic binding protein-like II"/>
    <property type="match status" value="2"/>
</dbReference>
<protein>
    <submittedName>
        <fullName evidence="8">Extracellular solute-binding protein</fullName>
    </submittedName>
</protein>
<dbReference type="InterPro" id="IPR050490">
    <property type="entry name" value="Bact_solute-bd_prot1"/>
</dbReference>
<reference evidence="8" key="1">
    <citation type="submission" date="2022-01" db="EMBL/GenBank/DDBJ databases">
        <title>Paenibacillus spongiae sp. nov., isolated from marine sponge.</title>
        <authorList>
            <person name="Li Z."/>
            <person name="Zhang M."/>
        </authorList>
    </citation>
    <scope>NUCLEOTIDE SEQUENCE</scope>
    <source>
        <strain evidence="8">PHS-Z3</strain>
    </source>
</reference>
<evidence type="ECO:0000256" key="7">
    <source>
        <dbReference type="SAM" id="SignalP"/>
    </source>
</evidence>
<proteinExistence type="predicted"/>
<feature type="signal peptide" evidence="7">
    <location>
        <begin position="1"/>
        <end position="21"/>
    </location>
</feature>
<evidence type="ECO:0000256" key="4">
    <source>
        <dbReference type="ARBA" id="ARBA00023139"/>
    </source>
</evidence>